<proteinExistence type="predicted"/>
<evidence type="ECO:0000313" key="2">
    <source>
        <dbReference type="Proteomes" id="UP001186974"/>
    </source>
</evidence>
<dbReference type="Proteomes" id="UP001186974">
    <property type="component" value="Unassembled WGS sequence"/>
</dbReference>
<dbReference type="EMBL" id="JAWDJW010005529">
    <property type="protein sequence ID" value="KAK3067404.1"/>
    <property type="molecule type" value="Genomic_DNA"/>
</dbReference>
<accession>A0ACC3DF74</accession>
<protein>
    <submittedName>
        <fullName evidence="1">Uncharacterized protein</fullName>
    </submittedName>
</protein>
<comment type="caution">
    <text evidence="1">The sequence shown here is derived from an EMBL/GenBank/DDBJ whole genome shotgun (WGS) entry which is preliminary data.</text>
</comment>
<sequence length="110" mass="12196">MLRGLHADQITEEEKHALNALSNIHLPDQCIELQAVHQTPPPSSTTIRDGLERICSQTDSRWATGKTGKAQAVETEGMQPVSVKWGLSIYRYPIGILTVHTREGSYADSR</sequence>
<gene>
    <name evidence="1" type="ORF">LTS18_001136</name>
</gene>
<evidence type="ECO:0000313" key="1">
    <source>
        <dbReference type="EMBL" id="KAK3067404.1"/>
    </source>
</evidence>
<name>A0ACC3DF74_9PEZI</name>
<reference evidence="1" key="1">
    <citation type="submission" date="2024-09" db="EMBL/GenBank/DDBJ databases">
        <title>Black Yeasts Isolated from many extreme environments.</title>
        <authorList>
            <person name="Coleine C."/>
            <person name="Stajich J.E."/>
            <person name="Selbmann L."/>
        </authorList>
    </citation>
    <scope>NUCLEOTIDE SEQUENCE</scope>
    <source>
        <strain evidence="1">CCFEE 5737</strain>
    </source>
</reference>
<organism evidence="1 2">
    <name type="scientific">Coniosporium uncinatum</name>
    <dbReference type="NCBI Taxonomy" id="93489"/>
    <lineage>
        <taxon>Eukaryota</taxon>
        <taxon>Fungi</taxon>
        <taxon>Dikarya</taxon>
        <taxon>Ascomycota</taxon>
        <taxon>Pezizomycotina</taxon>
        <taxon>Dothideomycetes</taxon>
        <taxon>Dothideomycetes incertae sedis</taxon>
        <taxon>Coniosporium</taxon>
    </lineage>
</organism>
<feature type="non-terminal residue" evidence="1">
    <location>
        <position position="110"/>
    </location>
</feature>
<keyword evidence="2" id="KW-1185">Reference proteome</keyword>